<dbReference type="EMBL" id="BDGU01000117">
    <property type="protein sequence ID" value="GAW02839.1"/>
    <property type="molecule type" value="Genomic_DNA"/>
</dbReference>
<organism evidence="1 2">
    <name type="scientific">Lentinula edodes</name>
    <name type="common">Shiitake mushroom</name>
    <name type="synonym">Lentinus edodes</name>
    <dbReference type="NCBI Taxonomy" id="5353"/>
    <lineage>
        <taxon>Eukaryota</taxon>
        <taxon>Fungi</taxon>
        <taxon>Dikarya</taxon>
        <taxon>Basidiomycota</taxon>
        <taxon>Agaricomycotina</taxon>
        <taxon>Agaricomycetes</taxon>
        <taxon>Agaricomycetidae</taxon>
        <taxon>Agaricales</taxon>
        <taxon>Marasmiineae</taxon>
        <taxon>Omphalotaceae</taxon>
        <taxon>Lentinula</taxon>
    </lineage>
</organism>
<proteinExistence type="predicted"/>
<comment type="caution">
    <text evidence="1">The sequence shown here is derived from an EMBL/GenBank/DDBJ whole genome shotgun (WGS) entry which is preliminary data.</text>
</comment>
<reference evidence="1 2" key="1">
    <citation type="submission" date="2016-08" db="EMBL/GenBank/DDBJ databases">
        <authorList>
            <consortium name="Lentinula edodes genome sequencing consortium"/>
            <person name="Sakamoto Y."/>
            <person name="Nakade K."/>
            <person name="Sato S."/>
            <person name="Yoshida Y."/>
            <person name="Miyazaki K."/>
            <person name="Natsume S."/>
            <person name="Konno N."/>
        </authorList>
    </citation>
    <scope>NUCLEOTIDE SEQUENCE [LARGE SCALE GENOMIC DNA]</scope>
    <source>
        <strain evidence="1 2">NBRC 111202</strain>
    </source>
</reference>
<keyword evidence="2" id="KW-1185">Reference proteome</keyword>
<protein>
    <submittedName>
        <fullName evidence="1">Uncharacterized protein</fullName>
    </submittedName>
</protein>
<dbReference type="Proteomes" id="UP000188533">
    <property type="component" value="Unassembled WGS sequence"/>
</dbReference>
<evidence type="ECO:0000313" key="1">
    <source>
        <dbReference type="EMBL" id="GAW02839.1"/>
    </source>
</evidence>
<accession>A0A1Q3E741</accession>
<evidence type="ECO:0000313" key="2">
    <source>
        <dbReference type="Proteomes" id="UP000188533"/>
    </source>
</evidence>
<sequence>MYSTIHTPFDITNLTFCLIERWPEPEDVWRRRRLPNGLGDYTHLSHLGWYITALAHQFVRNVCFRVCGCSGLS</sequence>
<gene>
    <name evidence="1" type="ORF">LENED_004514</name>
</gene>
<name>A0A1Q3E741_LENED</name>
<dbReference type="AlphaFoldDB" id="A0A1Q3E741"/>
<reference evidence="1 2" key="2">
    <citation type="submission" date="2017-02" db="EMBL/GenBank/DDBJ databases">
        <title>A genome survey and senescence transcriptome analysis in Lentinula edodes.</title>
        <authorList>
            <person name="Sakamoto Y."/>
            <person name="Nakade K."/>
            <person name="Sato S."/>
            <person name="Yoshida Y."/>
            <person name="Miyazaki K."/>
            <person name="Natsume S."/>
            <person name="Konno N."/>
        </authorList>
    </citation>
    <scope>NUCLEOTIDE SEQUENCE [LARGE SCALE GENOMIC DNA]</scope>
    <source>
        <strain evidence="1 2">NBRC 111202</strain>
    </source>
</reference>